<dbReference type="AlphaFoldDB" id="A0A6S6TA44"/>
<name>A0A6S6TA44_9GAMM</name>
<gene>
    <name evidence="1" type="ORF">HELGO_WM14287</name>
</gene>
<sequence>MEIGSQAFTTPITTDASAVGSATNTLQGIGNQAESLQNGPVGNNIVDLINDLVNQLQGSEGGSLDDLMAGLQQILEQLQAYTGQAESEAEQELASLLTLEIMKMSIRMGIMMQGTLQKEVLDIDVSYS</sequence>
<organism evidence="1">
    <name type="scientific">uncultured Thiotrichaceae bacterium</name>
    <dbReference type="NCBI Taxonomy" id="298394"/>
    <lineage>
        <taxon>Bacteria</taxon>
        <taxon>Pseudomonadati</taxon>
        <taxon>Pseudomonadota</taxon>
        <taxon>Gammaproteobacteria</taxon>
        <taxon>Thiotrichales</taxon>
        <taxon>Thiotrichaceae</taxon>
        <taxon>environmental samples</taxon>
    </lineage>
</organism>
<reference evidence="1" key="1">
    <citation type="submission" date="2020-01" db="EMBL/GenBank/DDBJ databases">
        <authorList>
            <person name="Meier V. D."/>
            <person name="Meier V D."/>
        </authorList>
    </citation>
    <scope>NUCLEOTIDE SEQUENCE</scope>
    <source>
        <strain evidence="1">HLG_WM_MAG_07</strain>
    </source>
</reference>
<dbReference type="EMBL" id="CACVAY010000050">
    <property type="protein sequence ID" value="CAA6811786.1"/>
    <property type="molecule type" value="Genomic_DNA"/>
</dbReference>
<accession>A0A6S6TA44</accession>
<protein>
    <submittedName>
        <fullName evidence="1">Uncharacterized protein</fullName>
    </submittedName>
</protein>
<proteinExistence type="predicted"/>
<evidence type="ECO:0000313" key="1">
    <source>
        <dbReference type="EMBL" id="CAA6811786.1"/>
    </source>
</evidence>